<accession>A0A6J4JVL2</accession>
<feature type="non-terminal residue" evidence="1">
    <location>
        <position position="55"/>
    </location>
</feature>
<sequence length="55" mass="5909">CIGITNASGSRACCWRSLRPAVPRMAGQEAVALELISATTIRMCPAQRFSTTTRP</sequence>
<reference evidence="1" key="1">
    <citation type="submission" date="2020-02" db="EMBL/GenBank/DDBJ databases">
        <authorList>
            <person name="Meier V. D."/>
        </authorList>
    </citation>
    <scope>NUCLEOTIDE SEQUENCE</scope>
    <source>
        <strain evidence="1">AVDCRST_MAG26</strain>
    </source>
</reference>
<feature type="non-terminal residue" evidence="1">
    <location>
        <position position="1"/>
    </location>
</feature>
<name>A0A6J4JVL2_9CHLR</name>
<organism evidence="1">
    <name type="scientific">uncultured Chloroflexia bacterium</name>
    <dbReference type="NCBI Taxonomy" id="1672391"/>
    <lineage>
        <taxon>Bacteria</taxon>
        <taxon>Bacillati</taxon>
        <taxon>Chloroflexota</taxon>
        <taxon>Chloroflexia</taxon>
        <taxon>environmental samples</taxon>
    </lineage>
</organism>
<proteinExistence type="predicted"/>
<gene>
    <name evidence="1" type="ORF">AVDCRST_MAG26-3935</name>
</gene>
<evidence type="ECO:0000313" key="1">
    <source>
        <dbReference type="EMBL" id="CAA9288808.1"/>
    </source>
</evidence>
<protein>
    <submittedName>
        <fullName evidence="1">Uncharacterized protein</fullName>
    </submittedName>
</protein>
<dbReference type="AlphaFoldDB" id="A0A6J4JVL2"/>
<dbReference type="EMBL" id="CADCTK010000915">
    <property type="protein sequence ID" value="CAA9288808.1"/>
    <property type="molecule type" value="Genomic_DNA"/>
</dbReference>